<feature type="compositionally biased region" description="Low complexity" evidence="1">
    <location>
        <begin position="20"/>
        <end position="39"/>
    </location>
</feature>
<comment type="caution">
    <text evidence="2">The sequence shown here is derived from an EMBL/GenBank/DDBJ whole genome shotgun (WGS) entry which is preliminary data.</text>
</comment>
<evidence type="ECO:0000313" key="2">
    <source>
        <dbReference type="EMBL" id="CAE6501987.1"/>
    </source>
</evidence>
<reference evidence="2" key="1">
    <citation type="submission" date="2021-01" db="EMBL/GenBank/DDBJ databases">
        <authorList>
            <person name="Kaushik A."/>
        </authorList>
    </citation>
    <scope>NUCLEOTIDE SEQUENCE</scope>
    <source>
        <strain evidence="2">AG3-1AP</strain>
    </source>
</reference>
<feature type="region of interest" description="Disordered" evidence="1">
    <location>
        <begin position="1"/>
        <end position="114"/>
    </location>
</feature>
<dbReference type="EMBL" id="CAJMWV010004608">
    <property type="protein sequence ID" value="CAE6501987.1"/>
    <property type="molecule type" value="Genomic_DNA"/>
</dbReference>
<gene>
    <name evidence="2" type="ORF">RDB_LOCUS120337</name>
</gene>
<dbReference type="Proteomes" id="UP000663831">
    <property type="component" value="Unassembled WGS sequence"/>
</dbReference>
<sequence>MGKPKPPPYDSRSASGLSYLPTPVSSVCSLPPSTSSSPLYAANSSFAGPSPCSDTSNSSNNTGNSVSPSHQFAPMTSKPPLPTPVVSACLQQPTPPRLRQPETSTPPPPVPMDHNKLKSKICTTCLAWFTKEEYLAIHRRYVLQQTN</sequence>
<accession>A0A8H3CW56</accession>
<evidence type="ECO:0000256" key="1">
    <source>
        <dbReference type="SAM" id="MobiDB-lite"/>
    </source>
</evidence>
<organism evidence="2 3">
    <name type="scientific">Rhizoctonia solani</name>
    <dbReference type="NCBI Taxonomy" id="456999"/>
    <lineage>
        <taxon>Eukaryota</taxon>
        <taxon>Fungi</taxon>
        <taxon>Dikarya</taxon>
        <taxon>Basidiomycota</taxon>
        <taxon>Agaricomycotina</taxon>
        <taxon>Agaricomycetes</taxon>
        <taxon>Cantharellales</taxon>
        <taxon>Ceratobasidiaceae</taxon>
        <taxon>Rhizoctonia</taxon>
    </lineage>
</organism>
<feature type="compositionally biased region" description="Low complexity" evidence="1">
    <location>
        <begin position="49"/>
        <end position="69"/>
    </location>
</feature>
<protein>
    <submittedName>
        <fullName evidence="2">Uncharacterized protein</fullName>
    </submittedName>
</protein>
<evidence type="ECO:0000313" key="3">
    <source>
        <dbReference type="Proteomes" id="UP000663831"/>
    </source>
</evidence>
<dbReference type="AlphaFoldDB" id="A0A8H3CW56"/>
<proteinExistence type="predicted"/>
<feature type="compositionally biased region" description="Pro residues" evidence="1">
    <location>
        <begin position="93"/>
        <end position="111"/>
    </location>
</feature>
<name>A0A8H3CW56_9AGAM</name>